<reference evidence="3" key="1">
    <citation type="journal article" date="2012" name="Nat. Genet.">
        <title>Lifestyle transitions in plant pathogenic Colletotrichum fungi deciphered by genome and transcriptome analyses.</title>
        <authorList>
            <person name="O'Connell R.J."/>
            <person name="Thon M.R."/>
            <person name="Hacquard S."/>
            <person name="Amyotte S.G."/>
            <person name="Kleemann J."/>
            <person name="Torres M.F."/>
            <person name="Damm U."/>
            <person name="Buiate E.A."/>
            <person name="Epstein L."/>
            <person name="Alkan N."/>
            <person name="Altmueller J."/>
            <person name="Alvarado-Balderrama L."/>
            <person name="Bauser C.A."/>
            <person name="Becker C."/>
            <person name="Birren B.W."/>
            <person name="Chen Z."/>
            <person name="Choi J."/>
            <person name="Crouch J.A."/>
            <person name="Duvick J.P."/>
            <person name="Farman M.A."/>
            <person name="Gan P."/>
            <person name="Heiman D."/>
            <person name="Henrissat B."/>
            <person name="Howard R.J."/>
            <person name="Kabbage M."/>
            <person name="Koch C."/>
            <person name="Kracher B."/>
            <person name="Kubo Y."/>
            <person name="Law A.D."/>
            <person name="Lebrun M.-H."/>
            <person name="Lee Y.-H."/>
            <person name="Miyara I."/>
            <person name="Moore N."/>
            <person name="Neumann U."/>
            <person name="Nordstroem K."/>
            <person name="Panaccione D.G."/>
            <person name="Panstruga R."/>
            <person name="Place M."/>
            <person name="Proctor R.H."/>
            <person name="Prusky D."/>
            <person name="Rech G."/>
            <person name="Reinhardt R."/>
            <person name="Rollins J.A."/>
            <person name="Rounsley S."/>
            <person name="Schardl C.L."/>
            <person name="Schwartz D.C."/>
            <person name="Shenoy N."/>
            <person name="Shirasu K."/>
            <person name="Sikhakolli U.R."/>
            <person name="Stueber K."/>
            <person name="Sukno S.A."/>
            <person name="Sweigard J.A."/>
            <person name="Takano Y."/>
            <person name="Takahara H."/>
            <person name="Trail F."/>
            <person name="van der Does H.C."/>
            <person name="Voll L.M."/>
            <person name="Will I."/>
            <person name="Young S."/>
            <person name="Zeng Q."/>
            <person name="Zhang J."/>
            <person name="Zhou S."/>
            <person name="Dickman M.B."/>
            <person name="Schulze-Lefert P."/>
            <person name="Ver Loren van Themaat E."/>
            <person name="Ma L.-J."/>
            <person name="Vaillancourt L.J."/>
        </authorList>
    </citation>
    <scope>NUCLEOTIDE SEQUENCE [LARGE SCALE GENOMIC DNA]</scope>
    <source>
        <strain evidence="3">IMI 349063</strain>
    </source>
</reference>
<dbReference type="AlphaFoldDB" id="H1VNZ3"/>
<gene>
    <name evidence="2" type="ORF">CH063_12074</name>
</gene>
<evidence type="ECO:0000313" key="2">
    <source>
        <dbReference type="EMBL" id="CCF41947.1"/>
    </source>
</evidence>
<dbReference type="EMBL" id="CACQ02005045">
    <property type="protein sequence ID" value="CCF41947.1"/>
    <property type="molecule type" value="Genomic_DNA"/>
</dbReference>
<organism evidence="2 3">
    <name type="scientific">Colletotrichum higginsianum (strain IMI 349063)</name>
    <name type="common">Crucifer anthracnose fungus</name>
    <dbReference type="NCBI Taxonomy" id="759273"/>
    <lineage>
        <taxon>Eukaryota</taxon>
        <taxon>Fungi</taxon>
        <taxon>Dikarya</taxon>
        <taxon>Ascomycota</taxon>
        <taxon>Pezizomycotina</taxon>
        <taxon>Sordariomycetes</taxon>
        <taxon>Hypocreomycetidae</taxon>
        <taxon>Glomerellales</taxon>
        <taxon>Glomerellaceae</taxon>
        <taxon>Colletotrichum</taxon>
        <taxon>Colletotrichum destructivum species complex</taxon>
    </lineage>
</organism>
<sequence length="63" mass="7219">QRRRRRTQRASSPEEVDRRDSRASQEEETEAGGRVAVGQRLWAPLLPFQSCLLFLTVAGRVHT</sequence>
<proteinExistence type="predicted"/>
<evidence type="ECO:0000256" key="1">
    <source>
        <dbReference type="SAM" id="MobiDB-lite"/>
    </source>
</evidence>
<feature type="region of interest" description="Disordered" evidence="1">
    <location>
        <begin position="1"/>
        <end position="33"/>
    </location>
</feature>
<dbReference type="HOGENOM" id="CLU_2891964_0_0_1"/>
<feature type="compositionally biased region" description="Basic and acidic residues" evidence="1">
    <location>
        <begin position="15"/>
        <end position="25"/>
    </location>
</feature>
<feature type="non-terminal residue" evidence="2">
    <location>
        <position position="1"/>
    </location>
</feature>
<accession>H1VNZ3</accession>
<dbReference type="Proteomes" id="UP000007174">
    <property type="component" value="Unassembled WGS sequence"/>
</dbReference>
<protein>
    <submittedName>
        <fullName evidence="2">Uncharacterized protein</fullName>
    </submittedName>
</protein>
<evidence type="ECO:0000313" key="3">
    <source>
        <dbReference type="Proteomes" id="UP000007174"/>
    </source>
</evidence>
<name>H1VNZ3_COLHI</name>